<proteinExistence type="predicted"/>
<accession>A0AAE3YMW2</accession>
<name>A0AAE3YMW2_9ACTN</name>
<feature type="compositionally biased region" description="Basic and acidic residues" evidence="2">
    <location>
        <begin position="793"/>
        <end position="815"/>
    </location>
</feature>
<organism evidence="3 4">
    <name type="scientific">Catenuloplanes atrovinosus</name>
    <dbReference type="NCBI Taxonomy" id="137266"/>
    <lineage>
        <taxon>Bacteria</taxon>
        <taxon>Bacillati</taxon>
        <taxon>Actinomycetota</taxon>
        <taxon>Actinomycetes</taxon>
        <taxon>Micromonosporales</taxon>
        <taxon>Micromonosporaceae</taxon>
        <taxon>Catenuloplanes</taxon>
    </lineage>
</organism>
<dbReference type="Proteomes" id="UP001183643">
    <property type="component" value="Unassembled WGS sequence"/>
</dbReference>
<evidence type="ECO:0000256" key="2">
    <source>
        <dbReference type="SAM" id="MobiDB-lite"/>
    </source>
</evidence>
<dbReference type="RefSeq" id="WP_310365672.1">
    <property type="nucleotide sequence ID" value="NZ_JAVDYB010000001.1"/>
</dbReference>
<feature type="compositionally biased region" description="Low complexity" evidence="2">
    <location>
        <begin position="937"/>
        <end position="946"/>
    </location>
</feature>
<keyword evidence="4" id="KW-1185">Reference proteome</keyword>
<evidence type="ECO:0000256" key="1">
    <source>
        <dbReference type="SAM" id="Coils"/>
    </source>
</evidence>
<reference evidence="3" key="1">
    <citation type="submission" date="2023-07" db="EMBL/GenBank/DDBJ databases">
        <title>Sequencing the genomes of 1000 actinobacteria strains.</title>
        <authorList>
            <person name="Klenk H.-P."/>
        </authorList>
    </citation>
    <scope>NUCLEOTIDE SEQUENCE</scope>
    <source>
        <strain evidence="3">DSM 44707</strain>
    </source>
</reference>
<feature type="coiled-coil region" evidence="1">
    <location>
        <begin position="837"/>
        <end position="878"/>
    </location>
</feature>
<feature type="region of interest" description="Disordered" evidence="2">
    <location>
        <begin position="937"/>
        <end position="960"/>
    </location>
</feature>
<dbReference type="EMBL" id="JAVDYB010000001">
    <property type="protein sequence ID" value="MDR7275109.1"/>
    <property type="molecule type" value="Genomic_DNA"/>
</dbReference>
<feature type="compositionally biased region" description="Low complexity" evidence="2">
    <location>
        <begin position="1124"/>
        <end position="1139"/>
    </location>
</feature>
<feature type="region of interest" description="Disordered" evidence="2">
    <location>
        <begin position="789"/>
        <end position="815"/>
    </location>
</feature>
<feature type="compositionally biased region" description="Basic and acidic residues" evidence="2">
    <location>
        <begin position="947"/>
        <end position="960"/>
    </location>
</feature>
<protein>
    <submittedName>
        <fullName evidence="3">Uncharacterized protein</fullName>
    </submittedName>
</protein>
<comment type="caution">
    <text evidence="3">The sequence shown here is derived from an EMBL/GenBank/DDBJ whole genome shotgun (WGS) entry which is preliminary data.</text>
</comment>
<gene>
    <name evidence="3" type="ORF">J2S41_001887</name>
</gene>
<keyword evidence="1" id="KW-0175">Coiled coil</keyword>
<evidence type="ECO:0000313" key="4">
    <source>
        <dbReference type="Proteomes" id="UP001183643"/>
    </source>
</evidence>
<sequence>MAAPARLWRIRRIFLDRIGSPAARFRDVTLELTGRDGTPLDTILWMRNGGGKSTLIALVCALIRPDRRDFLATATTGRHLEDCVLGADTAHVVVEWIDPSGRRLITGAVYEWADRVQPADPNASHDRLRQCWYAFSPDSADAQIETLPFTREDGRPADFREFVKALEALPLDLDPVVVTKQERWAGALTDRGLDPGLFTAILKINATEGGIEHHFKFKTADEFVQYLLSLVTDPGSAGKISEILRTTRDRLARQPRLRAEVDFCDEATGLLERLATARDEVDAAERTVALRRADAVSLAGALRAAATDARDRVGAESAAAAGHRSAERDALTRVATSDEQIREYAWWAAHLRHAEAAGAHAEALEDVRRSALEHAAWQIVPLLAEHLTASRRLASAVQRQEEAEAGAEPARLARAEAAAVLVAVLREVARSLDAEASAHAEAAAESSAAHAAARAAAGELQARIGGLDARLRTIDEQIAAFATAIEAAIADGHLDALLDDATVPVGAAGREDGPAVPGQRAGSGVRRRPRTPAARAETVDDREIEDAYRAARDADAAVVRELEEILPAAVEALALRRRELDRAAEDLAGERNAALDRRAGLVAEREPLVAEIDALATEHRLLVLAEADSIDPVGEHRRLADLLTEEILTADRRRIDLAVADVEDHRATRALESARGLLPAALDLAMAADVLAERRIPAITGWHYLADSVPPSRWAPAIAAAPDLVGGLLVPASEDLERARAALAAASLRPTSAVRVSTTAALQRIVDELPEPGDGFVIAPAQALFDRTAGAAEAERRRAGQRSRSEQIQELTDGRDRDKTLKDRLLILVDRCPPGHREHLDESIARLDERLRDADARAAALARDRAALDAEHAELQERRQSRAAERRTLAIRMGVLADIVHRVPAMAGLRAERDGLPAARAEAEASLAAAQAEEQAHAAAAGAQTRAAEEKRSRAAEYRSRADELRRVAGAATAEPGELPTLADARAGYQAADEAYLRQASESALEATIAEINNRLAALDDQIDSFGRAERAAAEILAGTPEAADPVSVRRSTAIAKDTHDEALIASGTARADVQSAERVLAAATARRPAACPVTPPDTAAEADLRAREARAALDRHQREADGHAASAATAETRAQAATRRAEDLDRAATDLVDDATTYPPGIMPFAGEVFDADREVRAARRALHEAETALTAARNALTAGGHRLARWASQERFAVVSPEVRDRFRTENTVDELAPHAEALAARLTDYREGLRGELSAIDKDKHLVVTALCAEVREALKTLQRAQNHAQLPGGLGDQLSNRRFLDVGPRASVDTGDAVLRSRVERLVDKLVERKDPIPDGMTLAWEATSAAVGRGNFVARVLKPSTALGEERQPVELMSKWSGGEKVTISLLLFCMLARLRAANRGSDVPGLGVLPMDNPLGTANYVAFLDLQRRVAAANGIQLIFLSGLGDMRAVGRFPNVVRMRNTQNQGRSYAQVVERDVNEDTLTATITTARLTLPRQERLL</sequence>
<feature type="region of interest" description="Disordered" evidence="2">
    <location>
        <begin position="1118"/>
        <end position="1142"/>
    </location>
</feature>
<evidence type="ECO:0000313" key="3">
    <source>
        <dbReference type="EMBL" id="MDR7275109.1"/>
    </source>
</evidence>
<feature type="region of interest" description="Disordered" evidence="2">
    <location>
        <begin position="507"/>
        <end position="541"/>
    </location>
</feature>